<dbReference type="GO" id="GO:0046417">
    <property type="term" value="P:chorismate metabolic process"/>
    <property type="evidence" value="ECO:0007669"/>
    <property type="project" value="InterPro"/>
</dbReference>
<dbReference type="UniPathway" id="UPA00121">
    <property type="reaction ID" value="UER00345"/>
</dbReference>
<feature type="binding site" evidence="19">
    <location>
        <position position="86"/>
    </location>
    <ligand>
        <name>substrate</name>
    </ligand>
</feature>
<evidence type="ECO:0000256" key="8">
    <source>
        <dbReference type="ARBA" id="ARBA00014401"/>
    </source>
</evidence>
<evidence type="ECO:0000256" key="15">
    <source>
        <dbReference type="ARBA" id="ARBA00023268"/>
    </source>
</evidence>
<dbReference type="InterPro" id="IPR036979">
    <property type="entry name" value="CM_dom_sf"/>
</dbReference>
<dbReference type="PROSITE" id="PS00858">
    <property type="entry name" value="PREPHENATE_DEHYDR_2"/>
    <property type="match status" value="1"/>
</dbReference>
<dbReference type="Gene3D" id="3.30.70.260">
    <property type="match status" value="1"/>
</dbReference>
<dbReference type="InterPro" id="IPR002701">
    <property type="entry name" value="CM_II_prokaryot"/>
</dbReference>
<feature type="site" description="Essential for prephenate dehydratase activity" evidence="20">
    <location>
        <position position="258"/>
    </location>
</feature>
<comment type="function">
    <text evidence="2">Catalyzes the Claisen rearrangement of chorismate to prephenate and the decarboxylation/dehydration of prephenate to phenylpyruvate.</text>
</comment>
<evidence type="ECO:0000313" key="25">
    <source>
        <dbReference type="Proteomes" id="UP000006055"/>
    </source>
</evidence>
<keyword evidence="13" id="KW-0413">Isomerase</keyword>
<dbReference type="Proteomes" id="UP000006055">
    <property type="component" value="Chromosome"/>
</dbReference>
<evidence type="ECO:0000256" key="5">
    <source>
        <dbReference type="ARBA" id="ARBA00004817"/>
    </source>
</evidence>
<dbReference type="Pfam" id="PF01842">
    <property type="entry name" value="ACT"/>
    <property type="match status" value="1"/>
</dbReference>
<dbReference type="FunFam" id="3.40.190.10:FF:000029">
    <property type="entry name" value="Chorismate mutase/Prephenate dehydratase"/>
    <property type="match status" value="1"/>
</dbReference>
<evidence type="ECO:0000259" key="22">
    <source>
        <dbReference type="PROSITE" id="PS51171"/>
    </source>
</evidence>
<dbReference type="SUPFAM" id="SSF55021">
    <property type="entry name" value="ACT-like"/>
    <property type="match status" value="1"/>
</dbReference>
<evidence type="ECO:0000256" key="17">
    <source>
        <dbReference type="ARBA" id="ARBA00031520"/>
    </source>
</evidence>
<dbReference type="PROSITE" id="PS51171">
    <property type="entry name" value="PREPHENATE_DEHYDR_3"/>
    <property type="match status" value="1"/>
</dbReference>
<protein>
    <recommendedName>
        <fullName evidence="8">Bifunctional chorismate mutase/prephenate dehydratase</fullName>
        <ecNumber evidence="7">4.2.1.51</ecNumber>
        <ecNumber evidence="6">5.4.99.5</ecNumber>
    </recommendedName>
    <alternativeName>
        <fullName evidence="17">Chorismate mutase-prephenate dehydratase</fullName>
    </alternativeName>
    <alternativeName>
        <fullName evidence="16">p-protein</fullName>
    </alternativeName>
</protein>
<dbReference type="InterPro" id="IPR036263">
    <property type="entry name" value="Chorismate_II_sf"/>
</dbReference>
<accession>I4C394</accession>
<dbReference type="SMART" id="SM00830">
    <property type="entry name" value="CM_2"/>
    <property type="match status" value="1"/>
</dbReference>
<dbReference type="KEGG" id="dti:Desti_1322"/>
<evidence type="ECO:0000259" key="21">
    <source>
        <dbReference type="PROSITE" id="PS51168"/>
    </source>
</evidence>
<evidence type="ECO:0000256" key="6">
    <source>
        <dbReference type="ARBA" id="ARBA00012404"/>
    </source>
</evidence>
<dbReference type="PANTHER" id="PTHR21022">
    <property type="entry name" value="PREPHENATE DEHYDRATASE P PROTEIN"/>
    <property type="match status" value="1"/>
</dbReference>
<feature type="binding site" evidence="19">
    <location>
        <position position="27"/>
    </location>
    <ligand>
        <name>substrate</name>
    </ligand>
</feature>
<keyword evidence="9" id="KW-0963">Cytoplasm</keyword>
<dbReference type="AlphaFoldDB" id="I4C394"/>
<dbReference type="PANTHER" id="PTHR21022:SF19">
    <property type="entry name" value="PREPHENATE DEHYDRATASE-RELATED"/>
    <property type="match status" value="1"/>
</dbReference>
<dbReference type="SUPFAM" id="SSF53850">
    <property type="entry name" value="Periplasmic binding protein-like II"/>
    <property type="match status" value="1"/>
</dbReference>
<dbReference type="FunFam" id="3.30.70.260:FF:000012">
    <property type="entry name" value="Prephenate dehydratase"/>
    <property type="match status" value="1"/>
</dbReference>
<dbReference type="InterPro" id="IPR018528">
    <property type="entry name" value="Preph_deHydtase_CS"/>
</dbReference>
<comment type="catalytic activity">
    <reaction evidence="1">
        <text>chorismate = prephenate</text>
        <dbReference type="Rhea" id="RHEA:13897"/>
        <dbReference type="ChEBI" id="CHEBI:29748"/>
        <dbReference type="ChEBI" id="CHEBI:29934"/>
        <dbReference type="EC" id="5.4.99.5"/>
    </reaction>
</comment>
<dbReference type="GO" id="GO:0004106">
    <property type="term" value="F:chorismate mutase activity"/>
    <property type="evidence" value="ECO:0007669"/>
    <property type="project" value="UniProtKB-EC"/>
</dbReference>
<comment type="pathway">
    <text evidence="4">Amino-acid biosynthesis; L-phenylalanine biosynthesis; phenylpyruvate from prephenate: step 1/1.</text>
</comment>
<dbReference type="eggNOG" id="COG1605">
    <property type="taxonomic scope" value="Bacteria"/>
</dbReference>
<evidence type="ECO:0000256" key="18">
    <source>
        <dbReference type="ARBA" id="ARBA00047848"/>
    </source>
</evidence>
<dbReference type="EC" id="5.4.99.5" evidence="6"/>
<reference evidence="25" key="1">
    <citation type="submission" date="2012-06" db="EMBL/GenBank/DDBJ databases">
        <title>Complete sequence of chromosome of Desulfomonile tiedjei DSM 6799.</title>
        <authorList>
            <person name="Lucas S."/>
            <person name="Copeland A."/>
            <person name="Lapidus A."/>
            <person name="Glavina del Rio T."/>
            <person name="Dalin E."/>
            <person name="Tice H."/>
            <person name="Bruce D."/>
            <person name="Goodwin L."/>
            <person name="Pitluck S."/>
            <person name="Peters L."/>
            <person name="Ovchinnikova G."/>
            <person name="Zeytun A."/>
            <person name="Lu M."/>
            <person name="Kyrpides N."/>
            <person name="Mavromatis K."/>
            <person name="Ivanova N."/>
            <person name="Brettin T."/>
            <person name="Detter J.C."/>
            <person name="Han C."/>
            <person name="Larimer F."/>
            <person name="Land M."/>
            <person name="Hauser L."/>
            <person name="Markowitz V."/>
            <person name="Cheng J.-F."/>
            <person name="Hugenholtz P."/>
            <person name="Woyke T."/>
            <person name="Wu D."/>
            <person name="Spring S."/>
            <person name="Schroeder M."/>
            <person name="Brambilla E."/>
            <person name="Klenk H.-P."/>
            <person name="Eisen J.A."/>
        </authorList>
    </citation>
    <scope>NUCLEOTIDE SEQUENCE [LARGE SCALE GENOMIC DNA]</scope>
    <source>
        <strain evidence="25">ATCC 49306 / DSM 6799 / DCB-1</strain>
    </source>
</reference>
<evidence type="ECO:0000256" key="3">
    <source>
        <dbReference type="ARBA" id="ARBA00004496"/>
    </source>
</evidence>
<feature type="binding site" evidence="19">
    <location>
        <position position="38"/>
    </location>
    <ligand>
        <name>substrate</name>
    </ligand>
</feature>
<dbReference type="UniPathway" id="UPA00120">
    <property type="reaction ID" value="UER00203"/>
</dbReference>
<sequence>MTSSTIDELRAEIDALDATILRLLNQRMSFSRQIGQSKNSLGQSVFDPDREERVLARLRDLNDGPLPEITLRAIYREIFSGSRLLQEPITVAFFGPAGTYTHEAARERFGRSLPFTACESITEVFHEVAQARAQFGVVPIENSIEGSVSETHDMLMTSTVGVCGEIAIRISHTLMNLSGKMEDVKIVMSHPQALAQCRSWLARKLPGIPLQETSSTAVAAEKARADSRVAAIASETLGTDLGLKVIRKGIQDRQENITRFLVLGTLKPPPTGKDRTSIVFWTENEPGALFRILEKFSRRGINLSRIESRPEKGSMPWRYAFFVDLDGHRDDPQISECLAEIMKENRLVKVIGSFPKQTLLQ</sequence>
<feature type="domain" description="Prephenate dehydratase" evidence="22">
    <location>
        <begin position="90"/>
        <end position="265"/>
    </location>
</feature>
<dbReference type="Pfam" id="PF01817">
    <property type="entry name" value="CM_2"/>
    <property type="match status" value="1"/>
</dbReference>
<evidence type="ECO:0000256" key="9">
    <source>
        <dbReference type="ARBA" id="ARBA00022490"/>
    </source>
</evidence>
<feature type="binding site" evidence="19">
    <location>
        <position position="51"/>
    </location>
    <ligand>
        <name>substrate</name>
    </ligand>
</feature>
<evidence type="ECO:0000256" key="2">
    <source>
        <dbReference type="ARBA" id="ARBA00002364"/>
    </source>
</evidence>
<evidence type="ECO:0000256" key="16">
    <source>
        <dbReference type="ARBA" id="ARBA00031175"/>
    </source>
</evidence>
<dbReference type="PATRIC" id="fig|706587.4.peg.1518"/>
<dbReference type="PROSITE" id="PS51671">
    <property type="entry name" value="ACT"/>
    <property type="match status" value="1"/>
</dbReference>
<evidence type="ECO:0000256" key="1">
    <source>
        <dbReference type="ARBA" id="ARBA00000824"/>
    </source>
</evidence>
<dbReference type="eggNOG" id="COG0077">
    <property type="taxonomic scope" value="Bacteria"/>
</dbReference>
<dbReference type="PIRSF" id="PIRSF001500">
    <property type="entry name" value="Chor_mut_pdt_Ppr"/>
    <property type="match status" value="1"/>
</dbReference>
<keyword evidence="12" id="KW-0584">Phenylalanine biosynthesis</keyword>
<evidence type="ECO:0000256" key="4">
    <source>
        <dbReference type="ARBA" id="ARBA00004741"/>
    </source>
</evidence>
<evidence type="ECO:0000256" key="14">
    <source>
        <dbReference type="ARBA" id="ARBA00023239"/>
    </source>
</evidence>
<dbReference type="Gene3D" id="3.40.190.10">
    <property type="entry name" value="Periplasmic binding protein-like II"/>
    <property type="match status" value="2"/>
</dbReference>
<gene>
    <name evidence="24" type="ordered locus">Desti_1322</name>
</gene>
<evidence type="ECO:0000256" key="19">
    <source>
        <dbReference type="PIRSR" id="PIRSR001500-1"/>
    </source>
</evidence>
<dbReference type="Gene3D" id="1.20.59.10">
    <property type="entry name" value="Chorismate mutase"/>
    <property type="match status" value="1"/>
</dbReference>
<feature type="binding site" evidence="19">
    <location>
        <position position="10"/>
    </location>
    <ligand>
        <name>substrate</name>
    </ligand>
</feature>
<keyword evidence="14" id="KW-0456">Lyase</keyword>
<dbReference type="RefSeq" id="WP_014809186.1">
    <property type="nucleotide sequence ID" value="NC_018025.1"/>
</dbReference>
<feature type="binding site" evidence="19">
    <location>
        <position position="82"/>
    </location>
    <ligand>
        <name>substrate</name>
    </ligand>
</feature>
<evidence type="ECO:0000259" key="23">
    <source>
        <dbReference type="PROSITE" id="PS51671"/>
    </source>
</evidence>
<organism evidence="24 25">
    <name type="scientific">Desulfomonile tiedjei (strain ATCC 49306 / DSM 6799 / DCB-1)</name>
    <dbReference type="NCBI Taxonomy" id="706587"/>
    <lineage>
        <taxon>Bacteria</taxon>
        <taxon>Pseudomonadati</taxon>
        <taxon>Thermodesulfobacteriota</taxon>
        <taxon>Desulfomonilia</taxon>
        <taxon>Desulfomonilales</taxon>
        <taxon>Desulfomonilaceae</taxon>
        <taxon>Desulfomonile</taxon>
    </lineage>
</organism>
<dbReference type="GO" id="GO:0009094">
    <property type="term" value="P:L-phenylalanine biosynthetic process"/>
    <property type="evidence" value="ECO:0007669"/>
    <property type="project" value="UniProtKB-UniPathway"/>
</dbReference>
<evidence type="ECO:0000313" key="24">
    <source>
        <dbReference type="EMBL" id="AFM24035.1"/>
    </source>
</evidence>
<dbReference type="SUPFAM" id="SSF48600">
    <property type="entry name" value="Chorismate mutase II"/>
    <property type="match status" value="1"/>
</dbReference>
<dbReference type="InterPro" id="IPR045865">
    <property type="entry name" value="ACT-like_dom_sf"/>
</dbReference>
<evidence type="ECO:0000256" key="20">
    <source>
        <dbReference type="PIRSR" id="PIRSR001500-2"/>
    </source>
</evidence>
<dbReference type="EMBL" id="CP003360">
    <property type="protein sequence ID" value="AFM24035.1"/>
    <property type="molecule type" value="Genomic_DNA"/>
</dbReference>
<dbReference type="NCBIfam" id="NF008865">
    <property type="entry name" value="PRK11898.1"/>
    <property type="match status" value="1"/>
</dbReference>
<feature type="binding site" evidence="19">
    <location>
        <position position="47"/>
    </location>
    <ligand>
        <name>substrate</name>
    </ligand>
</feature>
<keyword evidence="15" id="KW-0511">Multifunctional enzyme</keyword>
<evidence type="ECO:0000256" key="10">
    <source>
        <dbReference type="ARBA" id="ARBA00022605"/>
    </source>
</evidence>
<feature type="domain" description="ACT" evidence="23">
    <location>
        <begin position="277"/>
        <end position="356"/>
    </location>
</feature>
<dbReference type="GO" id="GO:0004664">
    <property type="term" value="F:prephenate dehydratase activity"/>
    <property type="evidence" value="ECO:0007669"/>
    <property type="project" value="UniProtKB-EC"/>
</dbReference>
<keyword evidence="10" id="KW-0028">Amino-acid biosynthesis</keyword>
<comment type="subcellular location">
    <subcellularLocation>
        <location evidence="3">Cytoplasm</location>
    </subcellularLocation>
</comment>
<dbReference type="STRING" id="706587.Desti_1322"/>
<dbReference type="PROSITE" id="PS51168">
    <property type="entry name" value="CHORISMATE_MUT_2"/>
    <property type="match status" value="1"/>
</dbReference>
<dbReference type="CDD" id="cd13630">
    <property type="entry name" value="PBP2_PDT_1"/>
    <property type="match status" value="1"/>
</dbReference>
<proteinExistence type="predicted"/>
<evidence type="ECO:0000256" key="7">
    <source>
        <dbReference type="ARBA" id="ARBA00013147"/>
    </source>
</evidence>
<dbReference type="InterPro" id="IPR002912">
    <property type="entry name" value="ACT_dom"/>
</dbReference>
<keyword evidence="25" id="KW-1185">Reference proteome</keyword>
<comment type="catalytic activity">
    <reaction evidence="18">
        <text>prephenate + H(+) = 3-phenylpyruvate + CO2 + H2O</text>
        <dbReference type="Rhea" id="RHEA:21648"/>
        <dbReference type="ChEBI" id="CHEBI:15377"/>
        <dbReference type="ChEBI" id="CHEBI:15378"/>
        <dbReference type="ChEBI" id="CHEBI:16526"/>
        <dbReference type="ChEBI" id="CHEBI:18005"/>
        <dbReference type="ChEBI" id="CHEBI:29934"/>
        <dbReference type="EC" id="4.2.1.51"/>
    </reaction>
</comment>
<name>I4C394_DESTA</name>
<evidence type="ECO:0000256" key="13">
    <source>
        <dbReference type="ARBA" id="ARBA00023235"/>
    </source>
</evidence>
<dbReference type="InterPro" id="IPR008242">
    <property type="entry name" value="Chor_mutase/pphenate_deHydtase"/>
</dbReference>
<comment type="pathway">
    <text evidence="5">Metabolic intermediate biosynthesis; prephenate biosynthesis; prephenate from chorismate: step 1/1.</text>
</comment>
<feature type="domain" description="Chorismate mutase" evidence="21">
    <location>
        <begin position="1"/>
        <end position="90"/>
    </location>
</feature>
<keyword evidence="11" id="KW-0057">Aromatic amino acid biosynthesis</keyword>
<dbReference type="Pfam" id="PF00800">
    <property type="entry name" value="PDT"/>
    <property type="match status" value="1"/>
</dbReference>
<dbReference type="GO" id="GO:0005737">
    <property type="term" value="C:cytoplasm"/>
    <property type="evidence" value="ECO:0007669"/>
    <property type="project" value="UniProtKB-SubCell"/>
</dbReference>
<dbReference type="CDD" id="cd04905">
    <property type="entry name" value="ACT_CM-PDT"/>
    <property type="match status" value="1"/>
</dbReference>
<dbReference type="HOGENOM" id="CLU_035008_0_1_7"/>
<evidence type="ECO:0000256" key="11">
    <source>
        <dbReference type="ARBA" id="ARBA00023141"/>
    </source>
</evidence>
<dbReference type="InterPro" id="IPR001086">
    <property type="entry name" value="Preph_deHydtase"/>
</dbReference>
<evidence type="ECO:0000256" key="12">
    <source>
        <dbReference type="ARBA" id="ARBA00023222"/>
    </source>
</evidence>
<dbReference type="EC" id="4.2.1.51" evidence="7"/>
<dbReference type="OrthoDB" id="9802281at2"/>